<dbReference type="HOGENOM" id="CLU_622520_0_0_1"/>
<evidence type="ECO:0008006" key="5">
    <source>
        <dbReference type="Google" id="ProtNLM"/>
    </source>
</evidence>
<dbReference type="EMBL" id="DS027049">
    <property type="protein sequence ID" value="EAW12946.1"/>
    <property type="molecule type" value="Genomic_DNA"/>
</dbReference>
<dbReference type="AlphaFoldDB" id="A1CB28"/>
<organism evidence="3 4">
    <name type="scientific">Aspergillus clavatus (strain ATCC 1007 / CBS 513.65 / DSM 816 / NCTC 3887 / NRRL 1 / QM 1276 / 107)</name>
    <dbReference type="NCBI Taxonomy" id="344612"/>
    <lineage>
        <taxon>Eukaryota</taxon>
        <taxon>Fungi</taxon>
        <taxon>Dikarya</taxon>
        <taxon>Ascomycota</taxon>
        <taxon>Pezizomycotina</taxon>
        <taxon>Eurotiomycetes</taxon>
        <taxon>Eurotiomycetidae</taxon>
        <taxon>Eurotiales</taxon>
        <taxon>Aspergillaceae</taxon>
        <taxon>Aspergillus</taxon>
        <taxon>Aspergillus subgen. Fumigati</taxon>
    </lineage>
</organism>
<evidence type="ECO:0000256" key="1">
    <source>
        <dbReference type="ARBA" id="ARBA00005298"/>
    </source>
</evidence>
<dbReference type="GO" id="GO:0030674">
    <property type="term" value="F:protein-macromolecule adaptor activity"/>
    <property type="evidence" value="ECO:0007669"/>
    <property type="project" value="TreeGrafter"/>
</dbReference>
<keyword evidence="4" id="KW-1185">Reference proteome</keyword>
<dbReference type="OrthoDB" id="2333384at2759"/>
<dbReference type="GO" id="GO:0031625">
    <property type="term" value="F:ubiquitin protein ligase binding"/>
    <property type="evidence" value="ECO:0007669"/>
    <property type="project" value="TreeGrafter"/>
</dbReference>
<dbReference type="GO" id="GO:0005886">
    <property type="term" value="C:plasma membrane"/>
    <property type="evidence" value="ECO:0007669"/>
    <property type="project" value="TreeGrafter"/>
</dbReference>
<dbReference type="VEuPathDB" id="FungiDB:ACLA_013830"/>
<dbReference type="Proteomes" id="UP000006701">
    <property type="component" value="Unassembled WGS sequence"/>
</dbReference>
<dbReference type="GeneID" id="4706234"/>
<reference evidence="3 4" key="1">
    <citation type="journal article" date="2008" name="PLoS Genet.">
        <title>Genomic islands in the pathogenic filamentous fungus Aspergillus fumigatus.</title>
        <authorList>
            <person name="Fedorova N.D."/>
            <person name="Khaldi N."/>
            <person name="Joardar V.S."/>
            <person name="Maiti R."/>
            <person name="Amedeo P."/>
            <person name="Anderson M.J."/>
            <person name="Crabtree J."/>
            <person name="Silva J.C."/>
            <person name="Badger J.H."/>
            <person name="Albarraq A."/>
            <person name="Angiuoli S."/>
            <person name="Bussey H."/>
            <person name="Bowyer P."/>
            <person name="Cotty P.J."/>
            <person name="Dyer P.S."/>
            <person name="Egan A."/>
            <person name="Galens K."/>
            <person name="Fraser-Liggett C.M."/>
            <person name="Haas B.J."/>
            <person name="Inman J.M."/>
            <person name="Kent R."/>
            <person name="Lemieux S."/>
            <person name="Malavazi I."/>
            <person name="Orvis J."/>
            <person name="Roemer T."/>
            <person name="Ronning C.M."/>
            <person name="Sundaram J.P."/>
            <person name="Sutton G."/>
            <person name="Turner G."/>
            <person name="Venter J.C."/>
            <person name="White O.R."/>
            <person name="Whitty B.R."/>
            <person name="Youngman P."/>
            <person name="Wolfe K.H."/>
            <person name="Goldman G.H."/>
            <person name="Wortman J.R."/>
            <person name="Jiang B."/>
            <person name="Denning D.W."/>
            <person name="Nierman W.C."/>
        </authorList>
    </citation>
    <scope>NUCLEOTIDE SEQUENCE [LARGE SCALE GENOMIC DNA]</scope>
    <source>
        <strain evidence="4">ATCC 1007 / CBS 513.65 / DSM 816 / NCTC 3887 / NRRL 1</strain>
    </source>
</reference>
<evidence type="ECO:0000256" key="2">
    <source>
        <dbReference type="SAM" id="MobiDB-lite"/>
    </source>
</evidence>
<evidence type="ECO:0000313" key="4">
    <source>
        <dbReference type="Proteomes" id="UP000006701"/>
    </source>
</evidence>
<dbReference type="InterPro" id="IPR014752">
    <property type="entry name" value="Arrestin-like_C"/>
</dbReference>
<evidence type="ECO:0000313" key="3">
    <source>
        <dbReference type="EMBL" id="EAW12946.1"/>
    </source>
</evidence>
<sequence length="452" mass="50792">MALSTLLTSDALSVVGGKLRERDEERKLSIDLSLTEPAVFLPRGTSNNPVVLRGCCVLHVKRPLKIKCLTVTLEGFSFVRWPVGLREVGSVVDRSLKLFNSSDPNSRSKGRFTPFDGDAQEPEKVIASATETKIRQRKSNMLRRAVNKLRSRPPSDPDASSSWFLPGTYSFDFEMVLQPKLPESIAINCTRVWYNLKARVERHGILHRKFRTKHEVTAIRCPVEDFIDDSQPFSLVRSYGGLMHFEIMVPSQGAPLDHRLPLEFRYTETEGIHFQKLRIFVVEDTRYRMKDGSPACKGPYKRFLLHETVNQTTDSEEVEEYYPDSLPHPNLTLTSSPSSTTPSSSSKHEERPSTGGGAPVEIDLQLPACMAHCGNEGKYMHHDADYKNVQVSHFLEFVIHLLVDTDPGPGRTKSFTVHTRLALRSCFAHPDNASLPAYARNDGLPGYSLALI</sequence>
<feature type="region of interest" description="Disordered" evidence="2">
    <location>
        <begin position="314"/>
        <end position="360"/>
    </location>
</feature>
<dbReference type="eggNOG" id="KOG3780">
    <property type="taxonomic scope" value="Eukaryota"/>
</dbReference>
<dbReference type="GO" id="GO:0005829">
    <property type="term" value="C:cytosol"/>
    <property type="evidence" value="ECO:0007669"/>
    <property type="project" value="TreeGrafter"/>
</dbReference>
<protein>
    <recommendedName>
        <fullName evidence="5">Arrestin-like N-terminal domain-containing protein</fullName>
    </recommendedName>
</protein>
<accession>A1CB28</accession>
<dbReference type="GO" id="GO:0070086">
    <property type="term" value="P:ubiquitin-dependent endocytosis"/>
    <property type="evidence" value="ECO:0007669"/>
    <property type="project" value="TreeGrafter"/>
</dbReference>
<dbReference type="KEGG" id="act:ACLA_013830"/>
<comment type="similarity">
    <text evidence="1">Belongs to the arrestin family.</text>
</comment>
<name>A1CB28_ASPCL</name>
<dbReference type="RefSeq" id="XP_001274372.1">
    <property type="nucleotide sequence ID" value="XM_001274371.1"/>
</dbReference>
<dbReference type="PANTHER" id="PTHR11188">
    <property type="entry name" value="ARRESTIN DOMAIN CONTAINING PROTEIN"/>
    <property type="match status" value="1"/>
</dbReference>
<dbReference type="STRING" id="344612.A1CB28"/>
<proteinExistence type="inferred from homology"/>
<feature type="compositionally biased region" description="Low complexity" evidence="2">
    <location>
        <begin position="325"/>
        <end position="345"/>
    </location>
</feature>
<dbReference type="PANTHER" id="PTHR11188:SF17">
    <property type="entry name" value="FI21816P1"/>
    <property type="match status" value="1"/>
</dbReference>
<dbReference type="Gene3D" id="2.60.40.640">
    <property type="match status" value="1"/>
</dbReference>
<dbReference type="OMA" id="MESAIDM"/>
<dbReference type="InterPro" id="IPR050357">
    <property type="entry name" value="Arrestin_domain-protein"/>
</dbReference>
<gene>
    <name evidence="3" type="ORF">ACLA_013830</name>
</gene>